<dbReference type="PANTHER" id="PTHR43214">
    <property type="entry name" value="TWO-COMPONENT RESPONSE REGULATOR"/>
    <property type="match status" value="1"/>
</dbReference>
<dbReference type="Pfam" id="PF04545">
    <property type="entry name" value="Sigma70_r4"/>
    <property type="match status" value="1"/>
</dbReference>
<dbReference type="CDD" id="cd17535">
    <property type="entry name" value="REC_NarL-like"/>
    <property type="match status" value="1"/>
</dbReference>
<dbReference type="Proteomes" id="UP000284120">
    <property type="component" value="Unassembled WGS sequence"/>
</dbReference>
<dbReference type="AlphaFoldDB" id="A0A3S3PC32"/>
<dbReference type="GO" id="GO:0003677">
    <property type="term" value="F:DNA binding"/>
    <property type="evidence" value="ECO:0007669"/>
    <property type="project" value="UniProtKB-KW"/>
</dbReference>
<feature type="domain" description="Response regulatory" evidence="3">
    <location>
        <begin position="8"/>
        <end position="126"/>
    </location>
</feature>
<keyword evidence="5" id="KW-1185">Reference proteome</keyword>
<feature type="modified residue" description="4-aspartylphosphate" evidence="2">
    <location>
        <position position="61"/>
    </location>
</feature>
<dbReference type="EMBL" id="SAYW01000002">
    <property type="protein sequence ID" value="RWU08157.1"/>
    <property type="molecule type" value="Genomic_DNA"/>
</dbReference>
<dbReference type="PANTHER" id="PTHR43214:SF17">
    <property type="entry name" value="TRANSCRIPTIONAL REGULATORY PROTEIN RCSB"/>
    <property type="match status" value="1"/>
</dbReference>
<dbReference type="SMART" id="SM00448">
    <property type="entry name" value="REC"/>
    <property type="match status" value="1"/>
</dbReference>
<accession>A0A3S3PC32</accession>
<evidence type="ECO:0000313" key="4">
    <source>
        <dbReference type="EMBL" id="RWU08157.1"/>
    </source>
</evidence>
<dbReference type="InterPro" id="IPR007630">
    <property type="entry name" value="RNA_pol_sigma70_r4"/>
</dbReference>
<gene>
    <name evidence="4" type="ORF">DPV69_07185</name>
</gene>
<protein>
    <submittedName>
        <fullName evidence="4">Response regulator transcription factor</fullName>
    </submittedName>
</protein>
<evidence type="ECO:0000256" key="2">
    <source>
        <dbReference type="PROSITE-ProRule" id="PRU00169"/>
    </source>
</evidence>
<name>A0A3S3PC32_9SPHI</name>
<keyword evidence="2" id="KW-0597">Phosphoprotein</keyword>
<evidence type="ECO:0000313" key="5">
    <source>
        <dbReference type="Proteomes" id="UP000284120"/>
    </source>
</evidence>
<proteinExistence type="predicted"/>
<dbReference type="PROSITE" id="PS50110">
    <property type="entry name" value="RESPONSE_REGULATORY"/>
    <property type="match status" value="1"/>
</dbReference>
<dbReference type="InterPro" id="IPR013324">
    <property type="entry name" value="RNA_pol_sigma_r3/r4-like"/>
</dbReference>
<comment type="caution">
    <text evidence="4">The sequence shown here is derived from an EMBL/GenBank/DDBJ whole genome shotgun (WGS) entry which is preliminary data.</text>
</comment>
<dbReference type="SUPFAM" id="SSF88659">
    <property type="entry name" value="Sigma3 and sigma4 domains of RNA polymerase sigma factors"/>
    <property type="match status" value="1"/>
</dbReference>
<dbReference type="Pfam" id="PF00072">
    <property type="entry name" value="Response_reg"/>
    <property type="match status" value="1"/>
</dbReference>
<dbReference type="InterPro" id="IPR058245">
    <property type="entry name" value="NreC/VraR/RcsB-like_REC"/>
</dbReference>
<organism evidence="4 5">
    <name type="scientific">Pedobacter chitinilyticus</name>
    <dbReference type="NCBI Taxonomy" id="2233776"/>
    <lineage>
        <taxon>Bacteria</taxon>
        <taxon>Pseudomonadati</taxon>
        <taxon>Bacteroidota</taxon>
        <taxon>Sphingobacteriia</taxon>
        <taxon>Sphingobacteriales</taxon>
        <taxon>Sphingobacteriaceae</taxon>
        <taxon>Pedobacter</taxon>
    </lineage>
</organism>
<dbReference type="GO" id="GO:0006352">
    <property type="term" value="P:DNA-templated transcription initiation"/>
    <property type="evidence" value="ECO:0007669"/>
    <property type="project" value="InterPro"/>
</dbReference>
<keyword evidence="1" id="KW-0238">DNA-binding</keyword>
<dbReference type="GO" id="GO:0000160">
    <property type="term" value="P:phosphorelay signal transduction system"/>
    <property type="evidence" value="ECO:0007669"/>
    <property type="project" value="InterPro"/>
</dbReference>
<dbReference type="InterPro" id="IPR039420">
    <property type="entry name" value="WalR-like"/>
</dbReference>
<reference evidence="4 5" key="1">
    <citation type="submission" date="2018-06" db="EMBL/GenBank/DDBJ databases">
        <title>Pedobacter endophyticus sp. nov., an endophytic bacterium isolated from a leaf of Triticum aestivum.</title>
        <authorList>
            <person name="Zhang L."/>
        </authorList>
    </citation>
    <scope>NUCLEOTIDE SEQUENCE [LARGE SCALE GENOMIC DNA]</scope>
    <source>
        <strain evidence="4 5">CM134L-2</strain>
    </source>
</reference>
<evidence type="ECO:0000256" key="1">
    <source>
        <dbReference type="ARBA" id="ARBA00023125"/>
    </source>
</evidence>
<sequence length="217" mass="24220">MNLWDTIKVAFVDDHPVVLSSVANYLNSKGNIRVVLETDDGSKLIKYLQEHVPVPNICVLDVSMPLVDGITLLKEIKTRWPGMPCLMYSQQPSEITITKSIFYGANGYLTKDHKLEELYQAIVSIADTGWAYTSNAGQELFDEVLKGSIEVQVLTDRERQFIKLYAGSDLTYEDVGTQMGLTASRAKKVQVSCYKKLKVSSKGKLTLRAIQLGIINL</sequence>
<dbReference type="RefSeq" id="WP_113646681.1">
    <property type="nucleotide sequence ID" value="NZ_QMHN01000002.1"/>
</dbReference>
<dbReference type="SUPFAM" id="SSF52172">
    <property type="entry name" value="CheY-like"/>
    <property type="match status" value="1"/>
</dbReference>
<dbReference type="OrthoDB" id="9797341at2"/>
<dbReference type="Gene3D" id="3.40.50.2300">
    <property type="match status" value="1"/>
</dbReference>
<dbReference type="CDD" id="cd06171">
    <property type="entry name" value="Sigma70_r4"/>
    <property type="match status" value="1"/>
</dbReference>
<dbReference type="InterPro" id="IPR011006">
    <property type="entry name" value="CheY-like_superfamily"/>
</dbReference>
<dbReference type="GO" id="GO:0003700">
    <property type="term" value="F:DNA-binding transcription factor activity"/>
    <property type="evidence" value="ECO:0007669"/>
    <property type="project" value="InterPro"/>
</dbReference>
<evidence type="ECO:0000259" key="3">
    <source>
        <dbReference type="PROSITE" id="PS50110"/>
    </source>
</evidence>
<dbReference type="InterPro" id="IPR001789">
    <property type="entry name" value="Sig_transdc_resp-reg_receiver"/>
</dbReference>